<name>A0ACB9ARX8_9ASTR</name>
<organism evidence="1 2">
    <name type="scientific">Smallanthus sonchifolius</name>
    <dbReference type="NCBI Taxonomy" id="185202"/>
    <lineage>
        <taxon>Eukaryota</taxon>
        <taxon>Viridiplantae</taxon>
        <taxon>Streptophyta</taxon>
        <taxon>Embryophyta</taxon>
        <taxon>Tracheophyta</taxon>
        <taxon>Spermatophyta</taxon>
        <taxon>Magnoliopsida</taxon>
        <taxon>eudicotyledons</taxon>
        <taxon>Gunneridae</taxon>
        <taxon>Pentapetalae</taxon>
        <taxon>asterids</taxon>
        <taxon>campanulids</taxon>
        <taxon>Asterales</taxon>
        <taxon>Asteraceae</taxon>
        <taxon>Asteroideae</taxon>
        <taxon>Heliantheae alliance</taxon>
        <taxon>Millerieae</taxon>
        <taxon>Smallanthus</taxon>
    </lineage>
</organism>
<accession>A0ACB9ARX8</accession>
<evidence type="ECO:0000313" key="2">
    <source>
        <dbReference type="Proteomes" id="UP001056120"/>
    </source>
</evidence>
<reference evidence="1 2" key="2">
    <citation type="journal article" date="2022" name="Mol. Ecol. Resour.">
        <title>The genomes of chicory, endive, great burdock and yacon provide insights into Asteraceae paleo-polyploidization history and plant inulin production.</title>
        <authorList>
            <person name="Fan W."/>
            <person name="Wang S."/>
            <person name="Wang H."/>
            <person name="Wang A."/>
            <person name="Jiang F."/>
            <person name="Liu H."/>
            <person name="Zhao H."/>
            <person name="Xu D."/>
            <person name="Zhang Y."/>
        </authorList>
    </citation>
    <scope>NUCLEOTIDE SEQUENCE [LARGE SCALE GENOMIC DNA]</scope>
    <source>
        <strain evidence="2">cv. Yunnan</strain>
        <tissue evidence="1">Leaves</tissue>
    </source>
</reference>
<gene>
    <name evidence="1" type="ORF">L1987_71542</name>
</gene>
<dbReference type="Proteomes" id="UP001056120">
    <property type="component" value="Linkage Group LG24"/>
</dbReference>
<keyword evidence="2" id="KW-1185">Reference proteome</keyword>
<protein>
    <submittedName>
        <fullName evidence="1">Uncharacterized protein</fullName>
    </submittedName>
</protein>
<proteinExistence type="predicted"/>
<evidence type="ECO:0000313" key="1">
    <source>
        <dbReference type="EMBL" id="KAI3712972.1"/>
    </source>
</evidence>
<comment type="caution">
    <text evidence="1">The sequence shown here is derived from an EMBL/GenBank/DDBJ whole genome shotgun (WGS) entry which is preliminary data.</text>
</comment>
<reference evidence="2" key="1">
    <citation type="journal article" date="2022" name="Mol. Ecol. Resour.">
        <title>The genomes of chicory, endive, great burdock and yacon provide insights into Asteraceae palaeo-polyploidization history and plant inulin production.</title>
        <authorList>
            <person name="Fan W."/>
            <person name="Wang S."/>
            <person name="Wang H."/>
            <person name="Wang A."/>
            <person name="Jiang F."/>
            <person name="Liu H."/>
            <person name="Zhao H."/>
            <person name="Xu D."/>
            <person name="Zhang Y."/>
        </authorList>
    </citation>
    <scope>NUCLEOTIDE SEQUENCE [LARGE SCALE GENOMIC DNA]</scope>
    <source>
        <strain evidence="2">cv. Yunnan</strain>
    </source>
</reference>
<dbReference type="EMBL" id="CM042041">
    <property type="protein sequence ID" value="KAI3712972.1"/>
    <property type="molecule type" value="Genomic_DNA"/>
</dbReference>
<sequence>MRSKYPSLSKSSITLFQSTDGNGGEANLLELIIKPIHEMVVVDYEMCITNEGFELTRVTLIDYKGQVLFDKLVYSGISSQMMDGVTSVVNFLTTKE</sequence>